<dbReference type="Pfam" id="PF08429">
    <property type="entry name" value="PLU-1"/>
    <property type="match status" value="1"/>
</dbReference>
<comment type="similarity">
    <text evidence="3">Belongs to the JARID1 histone demethylase family.</text>
</comment>
<dbReference type="InterPro" id="IPR019786">
    <property type="entry name" value="Zinc_finger_PHD-type_CS"/>
</dbReference>
<dbReference type="EC" id="1.14.11.67" evidence="4"/>
<dbReference type="Pfam" id="PF01388">
    <property type="entry name" value="ARID"/>
    <property type="match status" value="1"/>
</dbReference>
<dbReference type="PROSITE" id="PS51011">
    <property type="entry name" value="ARID"/>
    <property type="match status" value="1"/>
</dbReference>
<dbReference type="InterPro" id="IPR013083">
    <property type="entry name" value="Znf_RING/FYVE/PHD"/>
</dbReference>
<dbReference type="GO" id="GO:0000785">
    <property type="term" value="C:chromatin"/>
    <property type="evidence" value="ECO:0007669"/>
    <property type="project" value="TreeGrafter"/>
</dbReference>
<evidence type="ECO:0000259" key="20">
    <source>
        <dbReference type="PROSITE" id="PS51011"/>
    </source>
</evidence>
<dbReference type="InterPro" id="IPR001965">
    <property type="entry name" value="Znf_PHD"/>
</dbReference>
<keyword evidence="5" id="KW-0479">Metal-binding</keyword>
<reference evidence="23" key="1">
    <citation type="journal article" date="2014" name="Insect Biochem. Mol. Biol.">
        <title>An insight into the sialome of the frog biting fly, Corethrella appendiculata.</title>
        <authorList>
            <person name="Ribeiro J.M.C."/>
            <person name="Chagas A.C."/>
            <person name="Pham V.M."/>
            <person name="Lounibos L.P."/>
            <person name="Calvo E."/>
        </authorList>
    </citation>
    <scope>NUCLEOTIDE SEQUENCE</scope>
    <source>
        <tissue evidence="23">Salivary glands</tissue>
    </source>
</reference>
<dbReference type="GO" id="GO:0034647">
    <property type="term" value="F:histone H3K4me/H3K4me2/H3K4me3 demethylase activity"/>
    <property type="evidence" value="ECO:0007669"/>
    <property type="project" value="UniProtKB-EC"/>
</dbReference>
<dbReference type="FunFam" id="1.10.150.60:FF:000001">
    <property type="entry name" value="Putative lysine-specific demethylase 5b"/>
    <property type="match status" value="1"/>
</dbReference>
<evidence type="ECO:0000256" key="17">
    <source>
        <dbReference type="PROSITE-ProRule" id="PRU00146"/>
    </source>
</evidence>
<dbReference type="Gene3D" id="1.10.150.60">
    <property type="entry name" value="ARID DNA-binding domain"/>
    <property type="match status" value="1"/>
</dbReference>
<evidence type="ECO:0000256" key="16">
    <source>
        <dbReference type="ARBA" id="ARBA00048734"/>
    </source>
</evidence>
<keyword evidence="8" id="KW-0862">Zinc</keyword>
<evidence type="ECO:0000259" key="21">
    <source>
        <dbReference type="PROSITE" id="PS51183"/>
    </source>
</evidence>
<evidence type="ECO:0000256" key="12">
    <source>
        <dbReference type="ARBA" id="ARBA00023004"/>
    </source>
</evidence>
<organism evidence="23">
    <name type="scientific">Corethrella appendiculata</name>
    <dbReference type="NCBI Taxonomy" id="1370023"/>
    <lineage>
        <taxon>Eukaryota</taxon>
        <taxon>Metazoa</taxon>
        <taxon>Ecdysozoa</taxon>
        <taxon>Arthropoda</taxon>
        <taxon>Hexapoda</taxon>
        <taxon>Insecta</taxon>
        <taxon>Pterygota</taxon>
        <taxon>Neoptera</taxon>
        <taxon>Endopterygota</taxon>
        <taxon>Diptera</taxon>
        <taxon>Nematocera</taxon>
        <taxon>Culicoidea</taxon>
        <taxon>Chaoboridae</taxon>
        <taxon>Corethrella</taxon>
    </lineage>
</organism>
<dbReference type="Pfam" id="PF00628">
    <property type="entry name" value="PHD"/>
    <property type="match status" value="2"/>
</dbReference>
<dbReference type="PROSITE" id="PS50016">
    <property type="entry name" value="ZF_PHD_2"/>
    <property type="match status" value="2"/>
</dbReference>
<dbReference type="PANTHER" id="PTHR10694:SF33">
    <property type="entry name" value="LYSINE-SPECIFIC DEMETHYLASE 5"/>
    <property type="match status" value="1"/>
</dbReference>
<dbReference type="Pfam" id="PF21323">
    <property type="entry name" value="KDM5_C-hel"/>
    <property type="match status" value="1"/>
</dbReference>
<keyword evidence="6" id="KW-0677">Repeat</keyword>
<dbReference type="SMART" id="SM00545">
    <property type="entry name" value="JmjN"/>
    <property type="match status" value="1"/>
</dbReference>
<accession>W4VRT7</accession>
<dbReference type="GO" id="GO:0003677">
    <property type="term" value="F:DNA binding"/>
    <property type="evidence" value="ECO:0007669"/>
    <property type="project" value="InterPro"/>
</dbReference>
<feature type="compositionally biased region" description="Polar residues" evidence="18">
    <location>
        <begin position="1652"/>
        <end position="1664"/>
    </location>
</feature>
<evidence type="ECO:0000256" key="13">
    <source>
        <dbReference type="ARBA" id="ARBA00023015"/>
    </source>
</evidence>
<feature type="region of interest" description="Disordered" evidence="18">
    <location>
        <begin position="1652"/>
        <end position="1776"/>
    </location>
</feature>
<dbReference type="InterPro" id="IPR036431">
    <property type="entry name" value="ARID_dom_sf"/>
</dbReference>
<dbReference type="SMART" id="SM01014">
    <property type="entry name" value="ARID"/>
    <property type="match status" value="1"/>
</dbReference>
<keyword evidence="11" id="KW-0560">Oxidoreductase</keyword>
<keyword evidence="14" id="KW-0804">Transcription</keyword>
<keyword evidence="10" id="KW-0223">Dioxygenase</keyword>
<evidence type="ECO:0000313" key="23">
    <source>
        <dbReference type="EMBL" id="JAB59568.1"/>
    </source>
</evidence>
<comment type="catalytic activity">
    <reaction evidence="16">
        <text>N(6),N(6),N(6)-trimethyl-L-lysyl(4)-[histone H3] + 3 2-oxoglutarate + 3 O2 = L-lysyl(4)-[histone H3] + 3 formaldehyde + 3 succinate + 3 CO2</text>
        <dbReference type="Rhea" id="RHEA:60208"/>
        <dbReference type="Rhea" id="RHEA-COMP:15537"/>
        <dbReference type="Rhea" id="RHEA-COMP:15547"/>
        <dbReference type="ChEBI" id="CHEBI:15379"/>
        <dbReference type="ChEBI" id="CHEBI:16526"/>
        <dbReference type="ChEBI" id="CHEBI:16810"/>
        <dbReference type="ChEBI" id="CHEBI:16842"/>
        <dbReference type="ChEBI" id="CHEBI:29969"/>
        <dbReference type="ChEBI" id="CHEBI:30031"/>
        <dbReference type="ChEBI" id="CHEBI:61961"/>
        <dbReference type="EC" id="1.14.11.67"/>
    </reaction>
</comment>
<evidence type="ECO:0000256" key="2">
    <source>
        <dbReference type="ARBA" id="ARBA00004123"/>
    </source>
</evidence>
<evidence type="ECO:0000256" key="18">
    <source>
        <dbReference type="SAM" id="MobiDB-lite"/>
    </source>
</evidence>
<dbReference type="FunFam" id="3.30.40.10:FF:000023">
    <property type="entry name" value="Lysine (K)-specific demethylase 5A"/>
    <property type="match status" value="1"/>
</dbReference>
<keyword evidence="23" id="KW-0489">Methyltransferase</keyword>
<evidence type="ECO:0000256" key="11">
    <source>
        <dbReference type="ARBA" id="ARBA00023002"/>
    </source>
</evidence>
<feature type="domain" description="JmjC" evidence="22">
    <location>
        <begin position="553"/>
        <end position="719"/>
    </location>
</feature>
<dbReference type="PROSITE" id="PS51184">
    <property type="entry name" value="JMJC"/>
    <property type="match status" value="1"/>
</dbReference>
<dbReference type="CDD" id="cd15605">
    <property type="entry name" value="PHD1_Lid_like"/>
    <property type="match status" value="1"/>
</dbReference>
<dbReference type="InterPro" id="IPR004198">
    <property type="entry name" value="Znf_C5HC2"/>
</dbReference>
<dbReference type="Gene3D" id="3.30.40.10">
    <property type="entry name" value="Zinc/RING finger domain, C3HC4 (zinc finger)"/>
    <property type="match status" value="3"/>
</dbReference>
<keyword evidence="12" id="KW-0408">Iron</keyword>
<dbReference type="Gene3D" id="2.60.120.650">
    <property type="entry name" value="Cupin"/>
    <property type="match status" value="1"/>
</dbReference>
<evidence type="ECO:0000256" key="6">
    <source>
        <dbReference type="ARBA" id="ARBA00022737"/>
    </source>
</evidence>
<dbReference type="InterPro" id="IPR003347">
    <property type="entry name" value="JmjC_dom"/>
</dbReference>
<dbReference type="SMART" id="SM00249">
    <property type="entry name" value="PHD"/>
    <property type="match status" value="3"/>
</dbReference>
<dbReference type="InterPro" id="IPR003349">
    <property type="entry name" value="JmjN"/>
</dbReference>
<feature type="region of interest" description="Disordered" evidence="18">
    <location>
        <begin position="310"/>
        <end position="344"/>
    </location>
</feature>
<evidence type="ECO:0000256" key="10">
    <source>
        <dbReference type="ARBA" id="ARBA00022964"/>
    </source>
</evidence>
<sequence length="1883" mass="212142">KKNKMVSNKNEKNNDINATSATAAIPTTTSTVAAATTLATTTSTATNSNSHNTANISPSKVAGTVTTTNADNMIVNTNSATGGLGTGTSTAIATTSGETPIMTSHYGSPNYKPHISLDKCDEFEFIVPSEAPVFEPTDEDFKNPLTYINKIRPEAEKFGICKIKPPPQWQPPFTVDVDKLRFIPRVQRLNELEAATRIKLNFLDQIAKFWELQGSSLKIPMVERKALDLYSLHRIVQEEGGSDIVTKDRKWSKIACRMGYPAGKSVGTHLKAHYERILYPFDIYTLGKTMDSQKLEAGQDDCDYKPHDIEERQTIQPPPVNTARRSQRFAARQEQKKEIESASPRKYGYEISPSKCAGGLAGLSIKSESKEDLRRSQSITPVKSESSATTATVAIGGGRKCKIELDPMAKYICHTCNRGDVEESMLLCDGCDDSYHTFCLMPPLTDIPKGDWRCPKCVVEEVSKPVEAFGFEQAQREYTLQQFGEMADQFKSDYFNMPVHLVPTDLVEKEFWRITSSIDEDVTVEYGADLHTMDHGSGFPTKSSLYLLPGSEIYAESNWNLNNLPVLDESILGHINADISGMKVPWMYVGMCFATFCWHNEDHWSYSINYLHWGEPKTWYGVPGCKAEAFEETMKSAAPELFQSQPDLLHQLVTIMNPNVLMKAGVPVYRTDQMAGEFVVTFPRAYHAGFNQGYNFAEAVNFAPADWMKMGRECINHYSNLRRFCVFSHDELVCKMALEPDRLNLGIAIACYIDMSEMVDSEKKMRKNLLEWGVTKAEREAFELQPDDERQCDICKTTCFLSAVTCDCNEKRIACLRHFTELCSCTPDKHTLKYRYTLDELPLMVQKLKIKAESFEKWLTKVRDVLDPSTPTTITLDELQELSQEAEEQKFPHSVVLERLNYSVLEAQKCVTVIQKLDINKIRTRTRNNTDCAKYKLTLEELDMFVQEIDNLCCIITEGESVRELQKMGNEFVEQADFNLCQPFKETDEEEIIRLVDDANSLCIELPQLIKLKDRLEQYQWYRECRYLREQNKLTLDQIKKLLDDGMKILPHTILEKELAEIHQIMVQIEDWEESAKQCFEFGTEHQIPEIEELLERAKSIDGGLPSYTQLKDALKKSKDWLDTVEALQRKETYPYFHTLENVVNRAKHIPFQLEKLKKMEEHLQTARLWKDRTCRTFLKKSSQFSLFDALSPRSDAVMMPSTCIRKKMSDFDIIEKLTEDVTPSATINQFKKSEEKELREMIELRTANLSKDPATDKYCICKRKFSGIMYNCMLCRDWYHKSCVPQPKQTAKVCPNDENDKDDDDVIFMKSMKKQIKVPAIPAPTQRPIDREIKYLCPFCLRTRRPRLEVVLQLLMTLQQIPIRIPEGEALQCLTERAMHWQDRTRKAMSTTECTTELTKLYQKIIEPQHGASGAEKKTGRGMAKTQKSLHKKTNRKAATDSKVLSTSDLTPEVSEASSDDDDDANNANNHSMDEPGTSSSLLASPAHQQHASTSVTSPASPISIDLYRILLSIDGLPELQQQQFRTELEPLIHLSDSTIKYLESLMMEGDLLEVSLDETQYLWRLLNAAKSSLSDVACTIVTNKYALVSPSKEMLVNQSNLKKRKSEDLQTSNKSKLHALDKSIENDVAMIATIAGSICGGSNVIGNGIQGQQSATAPTNSRGPKGTKANKSNAGGAGADKTVAGQTTRIKRPRKPKVLAMPDDSMGDDLLMSPMNESANKTSVRKKKKQQLQQQQSANDSANTSKSLDDSAASKKNRTEIITSDDEEECSDPNCARPVGYEVDWVQCDGGCNKWFHMLCVGLNKSQIKPDDDYICKTCKLTTGTSSPITTVASHSPIPSTSTTTASLSANGQRGKKSGVKKDQEKRLSNSNKSRLAAADL</sequence>
<evidence type="ECO:0000256" key="5">
    <source>
        <dbReference type="ARBA" id="ARBA00022723"/>
    </source>
</evidence>
<dbReference type="SMART" id="SM00558">
    <property type="entry name" value="JmjC"/>
    <property type="match status" value="1"/>
</dbReference>
<dbReference type="Pfam" id="PF02928">
    <property type="entry name" value="zf-C5HC2"/>
    <property type="match status" value="1"/>
</dbReference>
<protein>
    <recommendedName>
        <fullName evidence="4">[histone H3]-trimethyl-L-lysine(4) demethylase</fullName>
        <ecNumber evidence="4">1.14.11.67</ecNumber>
    </recommendedName>
</protein>
<feature type="domain" description="ARID" evidence="20">
    <location>
        <begin position="196"/>
        <end position="286"/>
    </location>
</feature>
<dbReference type="FunFam" id="2.60.120.650:FF:000028">
    <property type="entry name" value="Lysine-specific demethylase lid"/>
    <property type="match status" value="1"/>
</dbReference>
<name>W4VRT7_9DIPT</name>
<dbReference type="GO" id="GO:0006355">
    <property type="term" value="P:regulation of DNA-templated transcription"/>
    <property type="evidence" value="ECO:0007669"/>
    <property type="project" value="TreeGrafter"/>
</dbReference>
<evidence type="ECO:0000256" key="3">
    <source>
        <dbReference type="ARBA" id="ARBA00006801"/>
    </source>
</evidence>
<keyword evidence="13" id="KW-0805">Transcription regulation</keyword>
<dbReference type="SMART" id="SM00501">
    <property type="entry name" value="BRIGHT"/>
    <property type="match status" value="1"/>
</dbReference>
<dbReference type="CDD" id="cd15610">
    <property type="entry name" value="PHD3_KDM5A_like"/>
    <property type="match status" value="1"/>
</dbReference>
<dbReference type="InterPro" id="IPR013637">
    <property type="entry name" value="Lys_sp_deMease-like_dom"/>
</dbReference>
<dbReference type="CDD" id="cd16864">
    <property type="entry name" value="ARID_JARID"/>
    <property type="match status" value="1"/>
</dbReference>
<feature type="non-terminal residue" evidence="23">
    <location>
        <position position="1"/>
    </location>
</feature>
<evidence type="ECO:0000256" key="15">
    <source>
        <dbReference type="ARBA" id="ARBA00023242"/>
    </source>
</evidence>
<keyword evidence="7 17" id="KW-0863">Zinc-finger</keyword>
<dbReference type="EMBL" id="GANO01000303">
    <property type="protein sequence ID" value="JAB59568.1"/>
    <property type="molecule type" value="mRNA"/>
</dbReference>
<dbReference type="SUPFAM" id="SSF57903">
    <property type="entry name" value="FYVE/PHD zinc finger"/>
    <property type="match status" value="3"/>
</dbReference>
<dbReference type="GO" id="GO:0008168">
    <property type="term" value="F:methyltransferase activity"/>
    <property type="evidence" value="ECO:0007669"/>
    <property type="project" value="UniProtKB-KW"/>
</dbReference>
<dbReference type="InterPro" id="IPR048615">
    <property type="entry name" value="KDM5_C-hel"/>
</dbReference>
<proteinExistence type="evidence at transcript level"/>
<feature type="compositionally biased region" description="Low complexity" evidence="18">
    <location>
        <begin position="1835"/>
        <end position="1852"/>
    </location>
</feature>
<dbReference type="SUPFAM" id="SSF46774">
    <property type="entry name" value="ARID-like"/>
    <property type="match status" value="1"/>
</dbReference>
<evidence type="ECO:0000259" key="22">
    <source>
        <dbReference type="PROSITE" id="PS51184"/>
    </source>
</evidence>
<evidence type="ECO:0000256" key="7">
    <source>
        <dbReference type="ARBA" id="ARBA00022771"/>
    </source>
</evidence>
<dbReference type="InterPro" id="IPR011011">
    <property type="entry name" value="Znf_FYVE_PHD"/>
</dbReference>
<keyword evidence="15" id="KW-0539">Nucleus</keyword>
<dbReference type="GO" id="GO:0005654">
    <property type="term" value="C:nucleoplasm"/>
    <property type="evidence" value="ECO:0007669"/>
    <property type="project" value="UniProtKB-ARBA"/>
</dbReference>
<feature type="compositionally biased region" description="Polar residues" evidence="18">
    <location>
        <begin position="1478"/>
        <end position="1499"/>
    </location>
</feature>
<evidence type="ECO:0000256" key="8">
    <source>
        <dbReference type="ARBA" id="ARBA00022833"/>
    </source>
</evidence>
<evidence type="ECO:0000256" key="4">
    <source>
        <dbReference type="ARBA" id="ARBA00012902"/>
    </source>
</evidence>
<feature type="region of interest" description="Disordered" evidence="18">
    <location>
        <begin position="1830"/>
        <end position="1883"/>
    </location>
</feature>
<feature type="domain" description="PHD-type" evidence="19">
    <location>
        <begin position="1769"/>
        <end position="1824"/>
    </location>
</feature>
<dbReference type="GO" id="GO:0032259">
    <property type="term" value="P:methylation"/>
    <property type="evidence" value="ECO:0007669"/>
    <property type="project" value="UniProtKB-KW"/>
</dbReference>
<feature type="compositionally biased region" description="Basic and acidic residues" evidence="18">
    <location>
        <begin position="1749"/>
        <end position="1761"/>
    </location>
</feature>
<comment type="cofactor">
    <cofactor evidence="1">
        <name>Fe(2+)</name>
        <dbReference type="ChEBI" id="CHEBI:29033"/>
    </cofactor>
</comment>
<dbReference type="Pfam" id="PF02375">
    <property type="entry name" value="JmjN"/>
    <property type="match status" value="1"/>
</dbReference>
<evidence type="ECO:0000259" key="19">
    <source>
        <dbReference type="PROSITE" id="PS50016"/>
    </source>
</evidence>
<dbReference type="Pfam" id="PF02373">
    <property type="entry name" value="JmjC"/>
    <property type="match status" value="1"/>
</dbReference>
<keyword evidence="9" id="KW-0156">Chromatin regulator</keyword>
<dbReference type="PROSITE" id="PS01359">
    <property type="entry name" value="ZF_PHD_1"/>
    <property type="match status" value="1"/>
</dbReference>
<dbReference type="InterPro" id="IPR001606">
    <property type="entry name" value="ARID_dom"/>
</dbReference>
<dbReference type="GO" id="GO:0008270">
    <property type="term" value="F:zinc ion binding"/>
    <property type="evidence" value="ECO:0007669"/>
    <property type="project" value="UniProtKB-KW"/>
</dbReference>
<feature type="region of interest" description="Disordered" evidence="18">
    <location>
        <begin position="1410"/>
        <end position="1499"/>
    </location>
</feature>
<dbReference type="SUPFAM" id="SSF51197">
    <property type="entry name" value="Clavaminate synthase-like"/>
    <property type="match status" value="1"/>
</dbReference>
<comment type="subcellular location">
    <subcellularLocation>
        <location evidence="2">Nucleus</location>
    </subcellularLocation>
</comment>
<dbReference type="InterPro" id="IPR019787">
    <property type="entry name" value="Znf_PHD-finger"/>
</dbReference>
<keyword evidence="23" id="KW-0808">Transferase</keyword>
<evidence type="ECO:0000256" key="9">
    <source>
        <dbReference type="ARBA" id="ARBA00022853"/>
    </source>
</evidence>
<feature type="domain" description="JmjN" evidence="21">
    <location>
        <begin position="131"/>
        <end position="172"/>
    </location>
</feature>
<evidence type="ECO:0000256" key="1">
    <source>
        <dbReference type="ARBA" id="ARBA00001954"/>
    </source>
</evidence>
<feature type="compositionally biased region" description="Basic and acidic residues" evidence="18">
    <location>
        <begin position="331"/>
        <end position="340"/>
    </location>
</feature>
<dbReference type="PROSITE" id="PS51183">
    <property type="entry name" value="JMJN"/>
    <property type="match status" value="1"/>
</dbReference>
<feature type="domain" description="PHD-type" evidence="19">
    <location>
        <begin position="410"/>
        <end position="460"/>
    </location>
</feature>
<dbReference type="PANTHER" id="PTHR10694">
    <property type="entry name" value="LYSINE-SPECIFIC DEMETHYLASE"/>
    <property type="match status" value="1"/>
</dbReference>
<evidence type="ECO:0000256" key="14">
    <source>
        <dbReference type="ARBA" id="ARBA00023163"/>
    </source>
</evidence>